<accession>A0A507C5W3</accession>
<dbReference type="STRING" id="1806994.A0A507C5W3"/>
<comment type="caution">
    <text evidence="2">The sequence shown here is derived from an EMBL/GenBank/DDBJ whole genome shotgun (WGS) entry which is preliminary data.</text>
</comment>
<evidence type="ECO:0000313" key="2">
    <source>
        <dbReference type="EMBL" id="TPX35032.1"/>
    </source>
</evidence>
<protein>
    <recommendedName>
        <fullName evidence="4">BTB domain-containing protein</fullName>
    </recommendedName>
</protein>
<feature type="compositionally biased region" description="Low complexity" evidence="1">
    <location>
        <begin position="99"/>
        <end position="110"/>
    </location>
</feature>
<feature type="compositionally biased region" description="Polar residues" evidence="1">
    <location>
        <begin position="74"/>
        <end position="92"/>
    </location>
</feature>
<evidence type="ECO:0000313" key="3">
    <source>
        <dbReference type="Proteomes" id="UP000319731"/>
    </source>
</evidence>
<dbReference type="AlphaFoldDB" id="A0A507C5W3"/>
<dbReference type="EMBL" id="QEAO01000010">
    <property type="protein sequence ID" value="TPX35032.1"/>
    <property type="molecule type" value="Genomic_DNA"/>
</dbReference>
<proteinExistence type="predicted"/>
<dbReference type="RefSeq" id="XP_031025617.1">
    <property type="nucleotide sequence ID" value="XM_031168355.1"/>
</dbReference>
<dbReference type="PANTHER" id="PTHR47369:SF2">
    <property type="entry name" value="BTB_POZ DOMAIN-CONTAINING PROTEIN 2"/>
    <property type="match status" value="1"/>
</dbReference>
<organism evidence="2 3">
    <name type="scientific">Synchytrium microbalum</name>
    <dbReference type="NCBI Taxonomy" id="1806994"/>
    <lineage>
        <taxon>Eukaryota</taxon>
        <taxon>Fungi</taxon>
        <taxon>Fungi incertae sedis</taxon>
        <taxon>Chytridiomycota</taxon>
        <taxon>Chytridiomycota incertae sedis</taxon>
        <taxon>Chytridiomycetes</taxon>
        <taxon>Synchytriales</taxon>
        <taxon>Synchytriaceae</taxon>
        <taxon>Synchytrium</taxon>
    </lineage>
</organism>
<dbReference type="SUPFAM" id="SSF54695">
    <property type="entry name" value="POZ domain"/>
    <property type="match status" value="1"/>
</dbReference>
<dbReference type="OrthoDB" id="6359943at2759"/>
<gene>
    <name evidence="2" type="ORF">SmJEL517_g02427</name>
</gene>
<dbReference type="Gene3D" id="3.30.710.10">
    <property type="entry name" value="Potassium Channel Kv1.1, Chain A"/>
    <property type="match status" value="1"/>
</dbReference>
<keyword evidence="3" id="KW-1185">Reference proteome</keyword>
<evidence type="ECO:0008006" key="4">
    <source>
        <dbReference type="Google" id="ProtNLM"/>
    </source>
</evidence>
<evidence type="ECO:0000256" key="1">
    <source>
        <dbReference type="SAM" id="MobiDB-lite"/>
    </source>
</evidence>
<feature type="compositionally biased region" description="Polar residues" evidence="1">
    <location>
        <begin position="1"/>
        <end position="11"/>
    </location>
</feature>
<dbReference type="Proteomes" id="UP000319731">
    <property type="component" value="Unassembled WGS sequence"/>
</dbReference>
<feature type="compositionally biased region" description="Basic residues" evidence="1">
    <location>
        <begin position="22"/>
        <end position="33"/>
    </location>
</feature>
<dbReference type="PANTHER" id="PTHR47369">
    <property type="entry name" value="BTB/POZ DOMAIN-CONTAINING PROTEIN"/>
    <property type="match status" value="1"/>
</dbReference>
<feature type="region of interest" description="Disordered" evidence="1">
    <location>
        <begin position="74"/>
        <end position="112"/>
    </location>
</feature>
<name>A0A507C5W3_9FUNG</name>
<reference evidence="2 3" key="1">
    <citation type="journal article" date="2019" name="Sci. Rep.">
        <title>Comparative genomics of chytrid fungi reveal insights into the obligate biotrophic and pathogenic lifestyle of Synchytrium endobioticum.</title>
        <authorList>
            <person name="van de Vossenberg B.T.L.H."/>
            <person name="Warris S."/>
            <person name="Nguyen H.D.T."/>
            <person name="van Gent-Pelzer M.P.E."/>
            <person name="Joly D.L."/>
            <person name="van de Geest H.C."/>
            <person name="Bonants P.J.M."/>
            <person name="Smith D.S."/>
            <person name="Levesque C.A."/>
            <person name="van der Lee T.A.J."/>
        </authorList>
    </citation>
    <scope>NUCLEOTIDE SEQUENCE [LARGE SCALE GENOMIC DNA]</scope>
    <source>
        <strain evidence="2 3">JEL517</strain>
    </source>
</reference>
<feature type="region of interest" description="Disordered" evidence="1">
    <location>
        <begin position="1"/>
        <end position="48"/>
    </location>
</feature>
<dbReference type="InterPro" id="IPR011333">
    <property type="entry name" value="SKP1/BTB/POZ_sf"/>
</dbReference>
<feature type="compositionally biased region" description="Low complexity" evidence="1">
    <location>
        <begin position="12"/>
        <end position="21"/>
    </location>
</feature>
<sequence length="412" mass="45340">MLTSGMEETNISTSKSSNVPKVKSKTPNSKKQHQQQQQQKTQNPVVEEAPTASAVISNSNNIAPIMPSLPSANHLVNGNINTRQQQNPSPTSEAPMHITNNTSSSPSPNMMQPPQPSYNDILCSHMYRYGFIQGLYSDLTVFVRLSGDQVVNFKLHKILAIRSPLLNALIQQQDNGLHPQEITLPMMDPNFTYEGLSVAFGYLYGSYSEGNLASPTVSSDERSIRYRATLAAAVHLQLNELASSVTNLIKNEISRMTLVGYCAFLLQTDLAPYQQFAQEIRDAVFTYLAKGSIREAFECTGSPIPATPTLWPKSDTEPYRVLVSIFCDLPFEWLKRVVESKSFDVPSGQERYIFAKEVIQRRAKGLAIHTPPGEENVLLAFGGGDSGISIVRKSAAKGGMPQMRPGSDGSRK</sequence>
<dbReference type="GeneID" id="42003652"/>